<dbReference type="FunFam" id="3.40.50.300:FF:001389">
    <property type="entry name" value="ATP-dependent DNA helicase RecQ"/>
    <property type="match status" value="1"/>
</dbReference>
<dbReference type="CDD" id="cd18018">
    <property type="entry name" value="DEXHc_RecQ4-like"/>
    <property type="match status" value="1"/>
</dbReference>
<evidence type="ECO:0000256" key="9">
    <source>
        <dbReference type="ARBA" id="ARBA00034617"/>
    </source>
</evidence>
<dbReference type="GO" id="GO:0005737">
    <property type="term" value="C:cytoplasm"/>
    <property type="evidence" value="ECO:0007669"/>
    <property type="project" value="TreeGrafter"/>
</dbReference>
<accession>A0A250IQ29</accession>
<comment type="catalytic activity">
    <reaction evidence="9">
        <text>Couples ATP hydrolysis with the unwinding of duplex DNA by translocating in the 3'-5' direction.</text>
        <dbReference type="EC" id="5.6.2.4"/>
    </reaction>
</comment>
<evidence type="ECO:0000256" key="11">
    <source>
        <dbReference type="ARBA" id="ARBA00044535"/>
    </source>
</evidence>
<organism evidence="15 16">
    <name type="scientific">Melittangium boletus DSM 14713</name>
    <dbReference type="NCBI Taxonomy" id="1294270"/>
    <lineage>
        <taxon>Bacteria</taxon>
        <taxon>Pseudomonadati</taxon>
        <taxon>Myxococcota</taxon>
        <taxon>Myxococcia</taxon>
        <taxon>Myxococcales</taxon>
        <taxon>Cystobacterineae</taxon>
        <taxon>Archangiaceae</taxon>
        <taxon>Melittangium</taxon>
    </lineage>
</organism>
<keyword evidence="6" id="KW-0067">ATP-binding</keyword>
<evidence type="ECO:0000256" key="6">
    <source>
        <dbReference type="ARBA" id="ARBA00022840"/>
    </source>
</evidence>
<evidence type="ECO:0000259" key="14">
    <source>
        <dbReference type="PROSITE" id="PS51194"/>
    </source>
</evidence>
<evidence type="ECO:0000313" key="15">
    <source>
        <dbReference type="EMBL" id="ATB33859.1"/>
    </source>
</evidence>
<dbReference type="GO" id="GO:0006310">
    <property type="term" value="P:DNA recombination"/>
    <property type="evidence" value="ECO:0007669"/>
    <property type="project" value="InterPro"/>
</dbReference>
<dbReference type="GO" id="GO:0006281">
    <property type="term" value="P:DNA repair"/>
    <property type="evidence" value="ECO:0007669"/>
    <property type="project" value="TreeGrafter"/>
</dbReference>
<dbReference type="SUPFAM" id="SSF52540">
    <property type="entry name" value="P-loop containing nucleoside triphosphate hydrolases"/>
    <property type="match status" value="1"/>
</dbReference>
<evidence type="ECO:0000256" key="8">
    <source>
        <dbReference type="ARBA" id="ARBA00023235"/>
    </source>
</evidence>
<keyword evidence="5 15" id="KW-0347">Helicase</keyword>
<proteinExistence type="inferred from homology"/>
<evidence type="ECO:0000256" key="12">
    <source>
        <dbReference type="ARBA" id="ARBA00044550"/>
    </source>
</evidence>
<dbReference type="SMART" id="SM00487">
    <property type="entry name" value="DEXDc"/>
    <property type="match status" value="1"/>
</dbReference>
<reference evidence="15 16" key="1">
    <citation type="submission" date="2017-06" db="EMBL/GenBank/DDBJ databases">
        <authorList>
            <person name="Kim H.J."/>
            <person name="Triplett B.A."/>
        </authorList>
    </citation>
    <scope>NUCLEOTIDE SEQUENCE [LARGE SCALE GENOMIC DNA]</scope>
    <source>
        <strain evidence="15 16">DSM 14713</strain>
    </source>
</reference>
<dbReference type="Proteomes" id="UP000217289">
    <property type="component" value="Chromosome"/>
</dbReference>
<keyword evidence="7" id="KW-0238">DNA-binding</keyword>
<evidence type="ECO:0000313" key="16">
    <source>
        <dbReference type="Proteomes" id="UP000217289"/>
    </source>
</evidence>
<dbReference type="GO" id="GO:0030894">
    <property type="term" value="C:replisome"/>
    <property type="evidence" value="ECO:0007669"/>
    <property type="project" value="TreeGrafter"/>
</dbReference>
<name>A0A250IQ29_9BACT</name>
<evidence type="ECO:0000256" key="10">
    <source>
        <dbReference type="ARBA" id="ARBA00034808"/>
    </source>
</evidence>
<evidence type="ECO:0000259" key="13">
    <source>
        <dbReference type="PROSITE" id="PS51192"/>
    </source>
</evidence>
<dbReference type="Pfam" id="PF00270">
    <property type="entry name" value="DEAD"/>
    <property type="match status" value="1"/>
</dbReference>
<dbReference type="PANTHER" id="PTHR13710:SF105">
    <property type="entry name" value="ATP-DEPENDENT DNA HELICASE Q1"/>
    <property type="match status" value="1"/>
</dbReference>
<dbReference type="RefSeq" id="WP_095981837.1">
    <property type="nucleotide sequence ID" value="NZ_CP022163.1"/>
</dbReference>
<dbReference type="InterPro" id="IPR036388">
    <property type="entry name" value="WH-like_DNA-bd_sf"/>
</dbReference>
<keyword evidence="2" id="KW-0479">Metal-binding</keyword>
<feature type="domain" description="Helicase C-terminal" evidence="14">
    <location>
        <begin position="217"/>
        <end position="378"/>
    </location>
</feature>
<dbReference type="AlphaFoldDB" id="A0A250IQ29"/>
<dbReference type="InterPro" id="IPR014001">
    <property type="entry name" value="Helicase_ATP-bd"/>
</dbReference>
<evidence type="ECO:0000256" key="2">
    <source>
        <dbReference type="ARBA" id="ARBA00022723"/>
    </source>
</evidence>
<sequence length="641" mass="70897">MPAPTDVLRSVFGFPGFRGGQEAVVSRLLDARSVLAIFPTGAGKSLCYQLPALMLDGLTLVVSPLIALMKDQIDFLTGKGIRAARLDSTLGAEEIRQLHADLRSGALKLLYVAPERLGNERFLQTLRGLRLSMLAVDEAHCISEWGHNFRPDYMKLAPLARSLRVERVLALTATATPSVARDIAAAFDISSGDIIQTGFHRPNLTLHVTPTAGGDARWEVLLARLGSRPRGATIVYVTLQRTAEELAQYLRGHGYDALAYHAGMEPETRHQVQDRFMNSPDAVVVATIAFGMGIDKSDIRAVYHCNLPKSLENYAQEIGRAGRDGQPSDCELLAAMADVTVLENFTFGDTPTPEAVTGVLGHVLSRGETFDVSVHELSHTHDVRPLVIETMLTYLELDGLLESTGPFYNEYKFQPLEPLDEAIAGFDAARAAFLRSVFALAERKRTWSVLELDTVVQKTGEPRQRIVAALNYLEEREVLKLQVSGVRQGYRLKRTDFDVQALTRTMRERFEQRERRDVQRLRQVLDFARHEGCRTRFLLTYFGEELGADCGHCDGCAGERTGALPPLPAIDSLEAQTLARVARLRAEHPEALAAPRQLARFLCGISSPSAIRARLTRHPLFGQLSDVPFQRVLSLLEGAMP</sequence>
<dbReference type="GO" id="GO:0016787">
    <property type="term" value="F:hydrolase activity"/>
    <property type="evidence" value="ECO:0007669"/>
    <property type="project" value="UniProtKB-KW"/>
</dbReference>
<evidence type="ECO:0000256" key="1">
    <source>
        <dbReference type="ARBA" id="ARBA00005446"/>
    </source>
</evidence>
<dbReference type="InterPro" id="IPR004589">
    <property type="entry name" value="DNA_helicase_ATP-dep_RecQ"/>
</dbReference>
<feature type="domain" description="Helicase ATP-binding" evidence="13">
    <location>
        <begin position="25"/>
        <end position="193"/>
    </location>
</feature>
<dbReference type="EC" id="5.6.2.4" evidence="10"/>
<keyword evidence="4" id="KW-0378">Hydrolase</keyword>
<keyword evidence="16" id="KW-1185">Reference proteome</keyword>
<dbReference type="InterPro" id="IPR011545">
    <property type="entry name" value="DEAD/DEAH_box_helicase_dom"/>
</dbReference>
<dbReference type="NCBIfam" id="TIGR00614">
    <property type="entry name" value="recQ_fam"/>
    <property type="match status" value="1"/>
</dbReference>
<dbReference type="SMART" id="SM00490">
    <property type="entry name" value="HELICc"/>
    <property type="match status" value="1"/>
</dbReference>
<evidence type="ECO:0000256" key="7">
    <source>
        <dbReference type="ARBA" id="ARBA00023125"/>
    </source>
</evidence>
<dbReference type="KEGG" id="mbd:MEBOL_007360"/>
<dbReference type="GO" id="GO:0043138">
    <property type="term" value="F:3'-5' DNA helicase activity"/>
    <property type="evidence" value="ECO:0007669"/>
    <property type="project" value="UniProtKB-EC"/>
</dbReference>
<dbReference type="GO" id="GO:0046872">
    <property type="term" value="F:metal ion binding"/>
    <property type="evidence" value="ECO:0007669"/>
    <property type="project" value="UniProtKB-KW"/>
</dbReference>
<dbReference type="Gene3D" id="3.40.50.300">
    <property type="entry name" value="P-loop containing nucleotide triphosphate hydrolases"/>
    <property type="match status" value="2"/>
</dbReference>
<evidence type="ECO:0000256" key="3">
    <source>
        <dbReference type="ARBA" id="ARBA00022741"/>
    </source>
</evidence>
<dbReference type="InterPro" id="IPR027417">
    <property type="entry name" value="P-loop_NTPase"/>
</dbReference>
<dbReference type="OrthoDB" id="9760034at2"/>
<dbReference type="PANTHER" id="PTHR13710">
    <property type="entry name" value="DNA HELICASE RECQ FAMILY MEMBER"/>
    <property type="match status" value="1"/>
</dbReference>
<dbReference type="Gene3D" id="1.10.10.10">
    <property type="entry name" value="Winged helix-like DNA-binding domain superfamily/Winged helix DNA-binding domain"/>
    <property type="match status" value="1"/>
</dbReference>
<dbReference type="InterPro" id="IPR001650">
    <property type="entry name" value="Helicase_C-like"/>
</dbReference>
<protein>
    <recommendedName>
        <fullName evidence="11">ATP-dependent DNA helicase RecQ</fullName>
        <ecNumber evidence="10">5.6.2.4</ecNumber>
    </recommendedName>
    <alternativeName>
        <fullName evidence="12">DNA 3'-5' helicase RecQ</fullName>
    </alternativeName>
</protein>
<dbReference type="PROSITE" id="PS51192">
    <property type="entry name" value="HELICASE_ATP_BIND_1"/>
    <property type="match status" value="1"/>
</dbReference>
<dbReference type="GO" id="GO:0005524">
    <property type="term" value="F:ATP binding"/>
    <property type="evidence" value="ECO:0007669"/>
    <property type="project" value="UniProtKB-KW"/>
</dbReference>
<dbReference type="Pfam" id="PF00271">
    <property type="entry name" value="Helicase_C"/>
    <property type="match status" value="1"/>
</dbReference>
<dbReference type="GO" id="GO:0043590">
    <property type="term" value="C:bacterial nucleoid"/>
    <property type="evidence" value="ECO:0007669"/>
    <property type="project" value="TreeGrafter"/>
</dbReference>
<dbReference type="EMBL" id="CP022163">
    <property type="protein sequence ID" value="ATB33859.1"/>
    <property type="molecule type" value="Genomic_DNA"/>
</dbReference>
<evidence type="ECO:0000256" key="5">
    <source>
        <dbReference type="ARBA" id="ARBA00022806"/>
    </source>
</evidence>
<keyword evidence="8" id="KW-0413">Isomerase</keyword>
<dbReference type="GO" id="GO:0009378">
    <property type="term" value="F:four-way junction helicase activity"/>
    <property type="evidence" value="ECO:0007669"/>
    <property type="project" value="TreeGrafter"/>
</dbReference>
<dbReference type="PROSITE" id="PS51194">
    <property type="entry name" value="HELICASE_CTER"/>
    <property type="match status" value="1"/>
</dbReference>
<gene>
    <name evidence="15" type="ORF">MEBOL_007360</name>
</gene>
<dbReference type="Pfam" id="PF16124">
    <property type="entry name" value="RecQ_Zn_bind"/>
    <property type="match status" value="1"/>
</dbReference>
<keyword evidence="3" id="KW-0547">Nucleotide-binding</keyword>
<dbReference type="GO" id="GO:0003677">
    <property type="term" value="F:DNA binding"/>
    <property type="evidence" value="ECO:0007669"/>
    <property type="project" value="UniProtKB-KW"/>
</dbReference>
<dbReference type="InterPro" id="IPR032284">
    <property type="entry name" value="RecQ_Zn-bd"/>
</dbReference>
<comment type="similarity">
    <text evidence="1">Belongs to the helicase family. RecQ subfamily.</text>
</comment>
<evidence type="ECO:0000256" key="4">
    <source>
        <dbReference type="ARBA" id="ARBA00022801"/>
    </source>
</evidence>